<evidence type="ECO:0000256" key="7">
    <source>
        <dbReference type="ARBA" id="ARBA00023239"/>
    </source>
</evidence>
<keyword evidence="8" id="KW-0539">Nucleus</keyword>
<dbReference type="FunFam" id="1.10.1670.10:FF:000005">
    <property type="entry name" value="N-glycosylase/DNA lyase OGG1"/>
    <property type="match status" value="1"/>
</dbReference>
<evidence type="ECO:0000256" key="11">
    <source>
        <dbReference type="ARBA" id="ARBA00044632"/>
    </source>
</evidence>
<comment type="subcellular location">
    <subcellularLocation>
        <location evidence="1">Nucleus</location>
    </subcellularLocation>
</comment>
<dbReference type="EC" id="4.2.99.18" evidence="3"/>
<evidence type="ECO:0000313" key="15">
    <source>
        <dbReference type="EMBL" id="ADY46633.1"/>
    </source>
</evidence>
<protein>
    <recommendedName>
        <fullName evidence="12">N-glycosylase/DNA lyase</fullName>
        <ecNumber evidence="3">4.2.99.18</ecNumber>
    </recommendedName>
</protein>
<evidence type="ECO:0000256" key="2">
    <source>
        <dbReference type="ARBA" id="ARBA00010679"/>
    </source>
</evidence>
<dbReference type="InterPro" id="IPR023170">
    <property type="entry name" value="HhH_base_excis_C"/>
</dbReference>
<evidence type="ECO:0000256" key="6">
    <source>
        <dbReference type="ARBA" id="ARBA00023204"/>
    </source>
</evidence>
<evidence type="ECO:0000256" key="10">
    <source>
        <dbReference type="ARBA" id="ARBA00023295"/>
    </source>
</evidence>
<dbReference type="GO" id="GO:0006285">
    <property type="term" value="P:base-excision repair, AP site formation"/>
    <property type="evidence" value="ECO:0007669"/>
    <property type="project" value="TreeGrafter"/>
</dbReference>
<dbReference type="GO" id="GO:0140078">
    <property type="term" value="F:class I DNA-(apurinic or apyrimidinic site) endonuclease activity"/>
    <property type="evidence" value="ECO:0007669"/>
    <property type="project" value="UniProtKB-EC"/>
</dbReference>
<dbReference type="SUPFAM" id="SSF48150">
    <property type="entry name" value="DNA-glycosylase"/>
    <property type="match status" value="1"/>
</dbReference>
<reference evidence="15" key="1">
    <citation type="journal article" date="2011" name="Genome Res.">
        <title>Deep small RNA sequencing from the nematode Ascaris reveals conservation, functional diversification, and novel developmental profiles.</title>
        <authorList>
            <person name="Wang J."/>
            <person name="Czech B."/>
            <person name="Crunk A."/>
            <person name="Wallace A."/>
            <person name="Mitreva M."/>
            <person name="Hannon G.J."/>
            <person name="Davis R.E."/>
        </authorList>
    </citation>
    <scope>NUCLEOTIDE SEQUENCE</scope>
</reference>
<comment type="catalytic activity">
    <reaction evidence="11">
        <text>2'-deoxyribonucleotide-(2'-deoxyribose 5'-phosphate)-2'-deoxyribonucleotide-DNA = a 3'-end 2'-deoxyribonucleotide-(2,3-dehydro-2,3-deoxyribose 5'-phosphate)-DNA + a 5'-end 5'-phospho-2'-deoxyribonucleoside-DNA + H(+)</text>
        <dbReference type="Rhea" id="RHEA:66592"/>
        <dbReference type="Rhea" id="RHEA-COMP:13180"/>
        <dbReference type="Rhea" id="RHEA-COMP:16897"/>
        <dbReference type="Rhea" id="RHEA-COMP:17067"/>
        <dbReference type="ChEBI" id="CHEBI:15378"/>
        <dbReference type="ChEBI" id="CHEBI:136412"/>
        <dbReference type="ChEBI" id="CHEBI:157695"/>
        <dbReference type="ChEBI" id="CHEBI:167181"/>
        <dbReference type="EC" id="4.2.99.18"/>
    </reaction>
</comment>
<dbReference type="GO" id="GO:0006289">
    <property type="term" value="P:nucleotide-excision repair"/>
    <property type="evidence" value="ECO:0007669"/>
    <property type="project" value="InterPro"/>
</dbReference>
<dbReference type="Gene3D" id="3.30.310.40">
    <property type="match status" value="1"/>
</dbReference>
<proteinExistence type="evidence at transcript level"/>
<dbReference type="GO" id="GO:0005634">
    <property type="term" value="C:nucleus"/>
    <property type="evidence" value="ECO:0007669"/>
    <property type="project" value="UniProtKB-SubCell"/>
</dbReference>
<dbReference type="AlphaFoldDB" id="F1L929"/>
<evidence type="ECO:0000256" key="4">
    <source>
        <dbReference type="ARBA" id="ARBA00022763"/>
    </source>
</evidence>
<dbReference type="SUPFAM" id="SSF55945">
    <property type="entry name" value="TATA-box binding protein-like"/>
    <property type="match status" value="1"/>
</dbReference>
<feature type="compositionally biased region" description="Basic and acidic residues" evidence="13">
    <location>
        <begin position="336"/>
        <end position="372"/>
    </location>
</feature>
<feature type="region of interest" description="Disordered" evidence="13">
    <location>
        <begin position="334"/>
        <end position="372"/>
    </location>
</feature>
<dbReference type="Pfam" id="PF00730">
    <property type="entry name" value="HhH-GPD"/>
    <property type="match status" value="1"/>
</dbReference>
<evidence type="ECO:0000256" key="12">
    <source>
        <dbReference type="ARBA" id="ARBA00073127"/>
    </source>
</evidence>
<accession>F1L929</accession>
<dbReference type="InterPro" id="IPR012904">
    <property type="entry name" value="OGG_N"/>
</dbReference>
<evidence type="ECO:0000256" key="8">
    <source>
        <dbReference type="ARBA" id="ARBA00023242"/>
    </source>
</evidence>
<dbReference type="Gene3D" id="1.10.340.30">
    <property type="entry name" value="Hypothetical protein, domain 2"/>
    <property type="match status" value="1"/>
</dbReference>
<dbReference type="SMART" id="SM00478">
    <property type="entry name" value="ENDO3c"/>
    <property type="match status" value="1"/>
</dbReference>
<evidence type="ECO:0000259" key="14">
    <source>
        <dbReference type="SMART" id="SM00478"/>
    </source>
</evidence>
<dbReference type="PANTHER" id="PTHR10242">
    <property type="entry name" value="8-OXOGUANINE DNA GLYCOSYLASE"/>
    <property type="match status" value="1"/>
</dbReference>
<dbReference type="InterPro" id="IPR011257">
    <property type="entry name" value="DNA_glycosylase"/>
</dbReference>
<sequence length="372" mass="42660">MPLLRCLKSELNLDVVLLNGQSFRWRKESTADRKCSLSGRQYFVGVAKHRFWRLWREDDANIGYDVLARFKKCNDDDEIALRNYFQLGISLASLYAQWKKNDENFAKALKISGPLLEGIRILAQDPIETLFSFICSSNNNIKRISKMIERLCELYGECITLSSFPSQEIVYDFADLARMATDDAMESKLRESGFGYRAAYLHRAAKNLHEIGGELWLNELANETYDIAKQKLQQLPGVGPKVADCICLMSLGKSDVVPVDTHIFQITAARYMPKLNGNKSLSKAMHNEIGTIWRQKFGAYAGWAHTVLFSAQLRQFDAKSRIVRPQKTRIAKRKEMHQTEMQEPIKPDTTRTLVRKKEQRGSKKEETAHIKS</sequence>
<name>F1L929_ASCSU</name>
<dbReference type="CDD" id="cd00056">
    <property type="entry name" value="ENDO3c"/>
    <property type="match status" value="1"/>
</dbReference>
<feature type="domain" description="HhH-GPD" evidence="14">
    <location>
        <begin position="135"/>
        <end position="306"/>
    </location>
</feature>
<keyword evidence="4" id="KW-0227">DNA damage</keyword>
<dbReference type="GO" id="GO:0003684">
    <property type="term" value="F:damaged DNA binding"/>
    <property type="evidence" value="ECO:0007669"/>
    <property type="project" value="InterPro"/>
</dbReference>
<evidence type="ECO:0000256" key="9">
    <source>
        <dbReference type="ARBA" id="ARBA00023268"/>
    </source>
</evidence>
<comment type="similarity">
    <text evidence="2">Belongs to the type-1 OGG1 family.</text>
</comment>
<dbReference type="GO" id="GO:0034039">
    <property type="term" value="F:8-oxo-7,8-dihydroguanine DNA N-glycosylase activity"/>
    <property type="evidence" value="ECO:0007669"/>
    <property type="project" value="TreeGrafter"/>
</dbReference>
<keyword evidence="9" id="KW-0511">Multifunctional enzyme</keyword>
<dbReference type="InterPro" id="IPR003265">
    <property type="entry name" value="HhH-GPD_domain"/>
</dbReference>
<keyword evidence="10" id="KW-0326">Glycosidase</keyword>
<evidence type="ECO:0000256" key="3">
    <source>
        <dbReference type="ARBA" id="ARBA00012720"/>
    </source>
</evidence>
<organism evidence="15">
    <name type="scientific">Ascaris suum</name>
    <name type="common">Pig roundworm</name>
    <name type="synonym">Ascaris lumbricoides</name>
    <dbReference type="NCBI Taxonomy" id="6253"/>
    <lineage>
        <taxon>Eukaryota</taxon>
        <taxon>Metazoa</taxon>
        <taxon>Ecdysozoa</taxon>
        <taxon>Nematoda</taxon>
        <taxon>Chromadorea</taxon>
        <taxon>Rhabditida</taxon>
        <taxon>Spirurina</taxon>
        <taxon>Ascaridomorpha</taxon>
        <taxon>Ascaridoidea</taxon>
        <taxon>Ascarididae</taxon>
        <taxon>Ascaris</taxon>
    </lineage>
</organism>
<dbReference type="Gene3D" id="1.10.1670.10">
    <property type="entry name" value="Helix-hairpin-Helix base-excision DNA repair enzymes (C-terminal)"/>
    <property type="match status" value="1"/>
</dbReference>
<keyword evidence="6" id="KW-0234">DNA repair</keyword>
<dbReference type="Pfam" id="PF07934">
    <property type="entry name" value="OGG_N"/>
    <property type="match status" value="1"/>
</dbReference>
<evidence type="ECO:0000256" key="5">
    <source>
        <dbReference type="ARBA" id="ARBA00022801"/>
    </source>
</evidence>
<dbReference type="EMBL" id="JI174246">
    <property type="protein sequence ID" value="ADY46633.1"/>
    <property type="molecule type" value="mRNA"/>
</dbReference>
<dbReference type="InterPro" id="IPR052054">
    <property type="entry name" value="Oxidative_DNA_repair_enzyme"/>
</dbReference>
<keyword evidence="5" id="KW-0378">Hydrolase</keyword>
<keyword evidence="7 15" id="KW-0456">Lyase</keyword>
<dbReference type="PANTHER" id="PTHR10242:SF2">
    <property type="entry name" value="N-GLYCOSYLASE_DNA LYASE"/>
    <property type="match status" value="1"/>
</dbReference>
<evidence type="ECO:0000256" key="13">
    <source>
        <dbReference type="SAM" id="MobiDB-lite"/>
    </source>
</evidence>
<evidence type="ECO:0000256" key="1">
    <source>
        <dbReference type="ARBA" id="ARBA00004123"/>
    </source>
</evidence>